<gene>
    <name evidence="17" type="ORF">CFIO01_05008</name>
</gene>
<evidence type="ECO:0000256" key="7">
    <source>
        <dbReference type="ARBA" id="ARBA00022801"/>
    </source>
</evidence>
<evidence type="ECO:0000256" key="16">
    <source>
        <dbReference type="SAM" id="SignalP"/>
    </source>
</evidence>
<dbReference type="PANTHER" id="PTHR31884:SF1">
    <property type="entry name" value="POLYGALACTURONASE"/>
    <property type="match status" value="1"/>
</dbReference>
<comment type="catalytic activity">
    <reaction evidence="12">
        <text>(1,4-alpha-D-galacturonosyl)n+m + H2O = (1,4-alpha-D-galacturonosyl)n + (1,4-alpha-D-galacturonosyl)m.</text>
        <dbReference type="EC" id="3.2.1.15"/>
    </reaction>
</comment>
<feature type="active site" evidence="14">
    <location>
        <position position="221"/>
    </location>
</feature>
<dbReference type="GO" id="GO:0045490">
    <property type="term" value="P:pectin catabolic process"/>
    <property type="evidence" value="ECO:0007669"/>
    <property type="project" value="TreeGrafter"/>
</dbReference>
<dbReference type="GO" id="GO:0004650">
    <property type="term" value="F:polygalacturonase activity"/>
    <property type="evidence" value="ECO:0007669"/>
    <property type="project" value="UniProtKB-EC"/>
</dbReference>
<dbReference type="EC" id="3.2.1.15" evidence="3"/>
<comment type="subcellular location">
    <subcellularLocation>
        <location evidence="1">Secreted</location>
    </subcellularLocation>
</comment>
<evidence type="ECO:0000256" key="11">
    <source>
        <dbReference type="ARBA" id="ARBA00023316"/>
    </source>
</evidence>
<evidence type="ECO:0000256" key="8">
    <source>
        <dbReference type="ARBA" id="ARBA00023145"/>
    </source>
</evidence>
<evidence type="ECO:0000256" key="13">
    <source>
        <dbReference type="ARBA" id="ARBA00083621"/>
    </source>
</evidence>
<dbReference type="AlphaFoldDB" id="A0A010QRC3"/>
<name>A0A010QRC3_9PEZI</name>
<evidence type="ECO:0000256" key="9">
    <source>
        <dbReference type="ARBA" id="ARBA00023157"/>
    </source>
</evidence>
<keyword evidence="8" id="KW-0865">Zymogen</keyword>
<keyword evidence="7 15" id="KW-0378">Hydrolase</keyword>
<comment type="caution">
    <text evidence="17">The sequence shown here is derived from an EMBL/GenBank/DDBJ whole genome shotgun (WGS) entry which is preliminary data.</text>
</comment>
<reference evidence="17 18" key="1">
    <citation type="submission" date="2014-02" db="EMBL/GenBank/DDBJ databases">
        <title>The genome sequence of Colletotrichum fioriniae PJ7.</title>
        <authorList>
            <person name="Baroncelli R."/>
            <person name="Thon M.R."/>
        </authorList>
    </citation>
    <scope>NUCLEOTIDE SEQUENCE [LARGE SCALE GENOMIC DNA]</scope>
    <source>
        <strain evidence="17 18">PJ7</strain>
    </source>
</reference>
<feature type="signal peptide" evidence="16">
    <location>
        <begin position="1"/>
        <end position="16"/>
    </location>
</feature>
<evidence type="ECO:0000256" key="2">
    <source>
        <dbReference type="ARBA" id="ARBA00008834"/>
    </source>
</evidence>
<keyword evidence="6" id="KW-0677">Repeat</keyword>
<dbReference type="InterPro" id="IPR050434">
    <property type="entry name" value="Glycosyl_hydrlase_28"/>
</dbReference>
<evidence type="ECO:0000256" key="10">
    <source>
        <dbReference type="ARBA" id="ARBA00023295"/>
    </source>
</evidence>
<evidence type="ECO:0000256" key="3">
    <source>
        <dbReference type="ARBA" id="ARBA00012736"/>
    </source>
</evidence>
<evidence type="ECO:0000256" key="4">
    <source>
        <dbReference type="ARBA" id="ARBA00022525"/>
    </source>
</evidence>
<dbReference type="Proteomes" id="UP000020467">
    <property type="component" value="Unassembled WGS sequence"/>
</dbReference>
<keyword evidence="11" id="KW-0961">Cell wall biogenesis/degradation</keyword>
<dbReference type="EMBL" id="JARH01000561">
    <property type="protein sequence ID" value="EXF79220.1"/>
    <property type="molecule type" value="Genomic_DNA"/>
</dbReference>
<dbReference type="GO" id="GO:0071555">
    <property type="term" value="P:cell wall organization"/>
    <property type="evidence" value="ECO:0007669"/>
    <property type="project" value="UniProtKB-KW"/>
</dbReference>
<dbReference type="PANTHER" id="PTHR31884">
    <property type="entry name" value="POLYGALACTURONASE"/>
    <property type="match status" value="1"/>
</dbReference>
<evidence type="ECO:0000256" key="6">
    <source>
        <dbReference type="ARBA" id="ARBA00022737"/>
    </source>
</evidence>
<proteinExistence type="inferred from homology"/>
<dbReference type="SMART" id="SM00710">
    <property type="entry name" value="PbH1"/>
    <property type="match status" value="5"/>
</dbReference>
<dbReference type="PROSITE" id="PS00502">
    <property type="entry name" value="POLYGALACTURONASE"/>
    <property type="match status" value="1"/>
</dbReference>
<dbReference type="Gene3D" id="2.160.20.10">
    <property type="entry name" value="Single-stranded right-handed beta-helix, Pectin lyase-like"/>
    <property type="match status" value="1"/>
</dbReference>
<evidence type="ECO:0000256" key="15">
    <source>
        <dbReference type="RuleBase" id="RU361169"/>
    </source>
</evidence>
<sequence length="366" mass="37300">MVSFFALAGLAATALAAPVSQSGCTFTDANAAMKGKAGCSNIVLKDIAVPAGVTLDLTGLKSGATVTFQGKTTFGYKEWAGPLISVSGSNVNVVGASGHVIDCGGQRWWDCQGSNGGKTKPKFFAAHSLQNSNIRGLNVLNTPVQAFSINTCTNLGIYDVKIDDSAGDGGSQCGHNTDGFDVGSSSGIYISGCTVKNQDDCLAINSGSNITFVDGTCIGGHGLSIGSVGGRSNNVVKTVRILNSKIIDSDNGVRIKTVAGATGAVSDVVYSGITMTGINKYGVIIQQDYKNGSPTGKPTSGVPITDLTVSKITGNIKSSGTDVQVLCGSGACRNWKWEGVNVSGGQKAAKALNVPQSAIQSVNTKL</sequence>
<protein>
    <recommendedName>
        <fullName evidence="3">endo-polygalacturonase</fullName>
        <ecNumber evidence="3">3.2.1.15</ecNumber>
    </recommendedName>
    <alternativeName>
        <fullName evidence="13">Pectinase</fullName>
    </alternativeName>
</protein>
<keyword evidence="18" id="KW-1185">Reference proteome</keyword>
<organism evidence="17 18">
    <name type="scientific">Colletotrichum fioriniae PJ7</name>
    <dbReference type="NCBI Taxonomy" id="1445577"/>
    <lineage>
        <taxon>Eukaryota</taxon>
        <taxon>Fungi</taxon>
        <taxon>Dikarya</taxon>
        <taxon>Ascomycota</taxon>
        <taxon>Pezizomycotina</taxon>
        <taxon>Sordariomycetes</taxon>
        <taxon>Hypocreomycetidae</taxon>
        <taxon>Glomerellales</taxon>
        <taxon>Glomerellaceae</taxon>
        <taxon>Colletotrichum</taxon>
        <taxon>Colletotrichum acutatum species complex</taxon>
    </lineage>
</organism>
<evidence type="ECO:0000256" key="5">
    <source>
        <dbReference type="ARBA" id="ARBA00022729"/>
    </source>
</evidence>
<comment type="similarity">
    <text evidence="2 15">Belongs to the glycosyl hydrolase 28 family.</text>
</comment>
<dbReference type="InterPro" id="IPR000743">
    <property type="entry name" value="Glyco_hydro_28"/>
</dbReference>
<evidence type="ECO:0000313" key="17">
    <source>
        <dbReference type="EMBL" id="EXF79220.1"/>
    </source>
</evidence>
<evidence type="ECO:0000256" key="1">
    <source>
        <dbReference type="ARBA" id="ARBA00004613"/>
    </source>
</evidence>
<dbReference type="InterPro" id="IPR011050">
    <property type="entry name" value="Pectin_lyase_fold/virulence"/>
</dbReference>
<feature type="chain" id="PRO_5001455094" description="endo-polygalacturonase" evidence="16">
    <location>
        <begin position="17"/>
        <end position="366"/>
    </location>
</feature>
<keyword evidence="4" id="KW-0964">Secreted</keyword>
<dbReference type="KEGG" id="cfj:CFIO01_05008"/>
<dbReference type="InterPro" id="IPR006626">
    <property type="entry name" value="PbH1"/>
</dbReference>
<dbReference type="STRING" id="1445577.A0A010QRC3"/>
<dbReference type="InterPro" id="IPR012334">
    <property type="entry name" value="Pectin_lyas_fold"/>
</dbReference>
<dbReference type="SUPFAM" id="SSF51126">
    <property type="entry name" value="Pectin lyase-like"/>
    <property type="match status" value="1"/>
</dbReference>
<evidence type="ECO:0000256" key="14">
    <source>
        <dbReference type="PROSITE-ProRule" id="PRU10052"/>
    </source>
</evidence>
<dbReference type="HOGENOM" id="CLU_040116_0_0_1"/>
<dbReference type="OrthoDB" id="1546079at2759"/>
<evidence type="ECO:0000313" key="18">
    <source>
        <dbReference type="Proteomes" id="UP000020467"/>
    </source>
</evidence>
<keyword evidence="9" id="KW-1015">Disulfide bond</keyword>
<keyword evidence="5 16" id="KW-0732">Signal</keyword>
<dbReference type="GO" id="GO:0005576">
    <property type="term" value="C:extracellular region"/>
    <property type="evidence" value="ECO:0007669"/>
    <property type="project" value="UniProtKB-SubCell"/>
</dbReference>
<dbReference type="Pfam" id="PF00295">
    <property type="entry name" value="Glyco_hydro_28"/>
    <property type="match status" value="1"/>
</dbReference>
<accession>A0A010QRC3</accession>
<dbReference type="eggNOG" id="ENOG502QTAW">
    <property type="taxonomic scope" value="Eukaryota"/>
</dbReference>
<dbReference type="FunFam" id="2.160.20.10:FF:000002">
    <property type="entry name" value="Endopolygalacturonase D"/>
    <property type="match status" value="1"/>
</dbReference>
<evidence type="ECO:0000256" key="12">
    <source>
        <dbReference type="ARBA" id="ARBA00034074"/>
    </source>
</evidence>
<keyword evidence="10 15" id="KW-0326">Glycosidase</keyword>